<dbReference type="EMBL" id="MFIP01000004">
    <property type="protein sequence ID" value="OGF92729.1"/>
    <property type="molecule type" value="Genomic_DNA"/>
</dbReference>
<dbReference type="Proteomes" id="UP000177334">
    <property type="component" value="Unassembled WGS sequence"/>
</dbReference>
<proteinExistence type="predicted"/>
<evidence type="ECO:0008006" key="3">
    <source>
        <dbReference type="Google" id="ProtNLM"/>
    </source>
</evidence>
<reference evidence="1 2" key="1">
    <citation type="journal article" date="2016" name="Nat. Commun.">
        <title>Thousands of microbial genomes shed light on interconnected biogeochemical processes in an aquifer system.</title>
        <authorList>
            <person name="Anantharaman K."/>
            <person name="Brown C.T."/>
            <person name="Hug L.A."/>
            <person name="Sharon I."/>
            <person name="Castelle C.J."/>
            <person name="Probst A.J."/>
            <person name="Thomas B.C."/>
            <person name="Singh A."/>
            <person name="Wilkins M.J."/>
            <person name="Karaoz U."/>
            <person name="Brodie E.L."/>
            <person name="Williams K.H."/>
            <person name="Hubbard S.S."/>
            <person name="Banfield J.F."/>
        </authorList>
    </citation>
    <scope>NUCLEOTIDE SEQUENCE [LARGE SCALE GENOMIC DNA]</scope>
</reference>
<dbReference type="Pfam" id="PF08843">
    <property type="entry name" value="AbiEii"/>
    <property type="match status" value="1"/>
</dbReference>
<organism evidence="1 2">
    <name type="scientific">Candidatus Giovannonibacteria bacterium RIFCSPLOWO2_12_FULL_43_26</name>
    <dbReference type="NCBI Taxonomy" id="1798363"/>
    <lineage>
        <taxon>Bacteria</taxon>
        <taxon>Candidatus Giovannoniibacteriota</taxon>
    </lineage>
</organism>
<dbReference type="Gene3D" id="3.10.450.620">
    <property type="entry name" value="JHP933, nucleotidyltransferase-like core domain"/>
    <property type="match status" value="1"/>
</dbReference>
<protein>
    <recommendedName>
        <fullName evidence="3">Nucleotidyl transferase AbiEii/AbiGii toxin family protein</fullName>
    </recommendedName>
</protein>
<accession>A0A1F5XY24</accession>
<sequence length="220" mass="25951">MSKTSILDKYQIRLLDAVAQNKFLGENFYLTGGTALAEFYLHHRYSEDLDFFSEIEIDTLNLDIALKKIKDNVGAAKMDFQQSFNRNLIFFHISNKIIKTEFTYFPFPRIEKGVLARRISVDSLIDIAVNKLFTIYQRTNARDYIDLFCICAKNRFKIQDLIKKAKAKFDWNIDPLQLGMRFMKAKKAKDYPRMIQKIAPAKWQKFFVHEARKLKKDIIE</sequence>
<name>A0A1F5XY24_9BACT</name>
<comment type="caution">
    <text evidence="1">The sequence shown here is derived from an EMBL/GenBank/DDBJ whole genome shotgun (WGS) entry which is preliminary data.</text>
</comment>
<dbReference type="InterPro" id="IPR014942">
    <property type="entry name" value="AbiEii"/>
</dbReference>
<gene>
    <name evidence="1" type="ORF">A3H05_03535</name>
</gene>
<evidence type="ECO:0000313" key="2">
    <source>
        <dbReference type="Proteomes" id="UP000177334"/>
    </source>
</evidence>
<dbReference type="AlphaFoldDB" id="A0A1F5XY24"/>
<evidence type="ECO:0000313" key="1">
    <source>
        <dbReference type="EMBL" id="OGF92729.1"/>
    </source>
</evidence>